<keyword evidence="13" id="KW-1185">Reference proteome</keyword>
<feature type="domain" description="Glycoside hydrolase family 20 catalytic" evidence="10">
    <location>
        <begin position="236"/>
        <end position="585"/>
    </location>
</feature>
<comment type="similarity">
    <text evidence="2 7">Belongs to the glycosyl hydrolase 20 family.</text>
</comment>
<keyword evidence="6 7" id="KW-0326">Glycosidase</keyword>
<dbReference type="EMBL" id="ADTU01009912">
    <property type="status" value="NOT_ANNOTATED_CDS"/>
    <property type="molecule type" value="Genomic_DNA"/>
</dbReference>
<dbReference type="KEGG" id="acep:105617404"/>
<feature type="transmembrane region" description="Helical" evidence="9">
    <location>
        <begin position="21"/>
        <end position="42"/>
    </location>
</feature>
<dbReference type="InterPro" id="IPR025705">
    <property type="entry name" value="Beta_hexosaminidase_sua/sub"/>
</dbReference>
<evidence type="ECO:0000313" key="13">
    <source>
        <dbReference type="Proteomes" id="UP000005205"/>
    </source>
</evidence>
<accession>A0A158N9Z0</accession>
<protein>
    <recommendedName>
        <fullName evidence="7">Beta-hexosaminidase</fullName>
        <ecNumber evidence="7">3.2.1.52</ecNumber>
    </recommendedName>
</protein>
<dbReference type="eggNOG" id="KOG2499">
    <property type="taxonomic scope" value="Eukaryota"/>
</dbReference>
<gene>
    <name evidence="12" type="primary">105617404</name>
</gene>
<reference evidence="13" key="1">
    <citation type="journal article" date="2011" name="PLoS Genet.">
        <title>The genome sequence of the leaf-cutter ant Atta cephalotes reveals insights into its obligate symbiotic lifestyle.</title>
        <authorList>
            <person name="Suen G."/>
            <person name="Teiling C."/>
            <person name="Li L."/>
            <person name="Holt C."/>
            <person name="Abouheif E."/>
            <person name="Bornberg-Bauer E."/>
            <person name="Bouffard P."/>
            <person name="Caldera E.J."/>
            <person name="Cash E."/>
            <person name="Cavanaugh A."/>
            <person name="Denas O."/>
            <person name="Elhaik E."/>
            <person name="Fave M.J."/>
            <person name="Gadau J."/>
            <person name="Gibson J.D."/>
            <person name="Graur D."/>
            <person name="Grubbs K.J."/>
            <person name="Hagen D.E."/>
            <person name="Harkins T.T."/>
            <person name="Helmkampf M."/>
            <person name="Hu H."/>
            <person name="Johnson B.R."/>
            <person name="Kim J."/>
            <person name="Marsh S.E."/>
            <person name="Moeller J.A."/>
            <person name="Munoz-Torres M.C."/>
            <person name="Murphy M.C."/>
            <person name="Naughton M.C."/>
            <person name="Nigam S."/>
            <person name="Overson R."/>
            <person name="Rajakumar R."/>
            <person name="Reese J.T."/>
            <person name="Scott J.J."/>
            <person name="Smith C.R."/>
            <person name="Tao S."/>
            <person name="Tsutsui N.D."/>
            <person name="Viljakainen L."/>
            <person name="Wissler L."/>
            <person name="Yandell M.D."/>
            <person name="Zimmer F."/>
            <person name="Taylor J."/>
            <person name="Slater S.C."/>
            <person name="Clifton S.W."/>
            <person name="Warren W.C."/>
            <person name="Elsik C.G."/>
            <person name="Smith C.D."/>
            <person name="Weinstock G.M."/>
            <person name="Gerardo N.M."/>
            <person name="Currie C.R."/>
        </authorList>
    </citation>
    <scope>NUCLEOTIDE SEQUENCE [LARGE SCALE GENOMIC DNA]</scope>
</reference>
<dbReference type="SUPFAM" id="SSF55545">
    <property type="entry name" value="beta-N-acetylhexosaminidase-like domain"/>
    <property type="match status" value="1"/>
</dbReference>
<dbReference type="InParanoid" id="A0A158N9Z0"/>
<keyword evidence="4 7" id="KW-0378">Hydrolase</keyword>
<dbReference type="GO" id="GO:0005886">
    <property type="term" value="C:plasma membrane"/>
    <property type="evidence" value="ECO:0007669"/>
    <property type="project" value="TreeGrafter"/>
</dbReference>
<evidence type="ECO:0000256" key="4">
    <source>
        <dbReference type="ARBA" id="ARBA00022801"/>
    </source>
</evidence>
<evidence type="ECO:0000313" key="12">
    <source>
        <dbReference type="EnsemblMetazoa" id="XP_012054348.1"/>
    </source>
</evidence>
<dbReference type="SUPFAM" id="SSF51445">
    <property type="entry name" value="(Trans)glycosidases"/>
    <property type="match status" value="1"/>
</dbReference>
<dbReference type="InterPro" id="IPR017853">
    <property type="entry name" value="GH"/>
</dbReference>
<evidence type="ECO:0000259" key="11">
    <source>
        <dbReference type="Pfam" id="PF14845"/>
    </source>
</evidence>
<keyword evidence="3" id="KW-0732">Signal</keyword>
<dbReference type="EnsemblMetazoa" id="XM_012198958.1">
    <property type="protein sequence ID" value="XP_012054348.1"/>
    <property type="gene ID" value="LOC105617404"/>
</dbReference>
<feature type="active site" description="Proton donor" evidence="8">
    <location>
        <position position="397"/>
    </location>
</feature>
<evidence type="ECO:0000256" key="8">
    <source>
        <dbReference type="PIRSR" id="PIRSR001093-1"/>
    </source>
</evidence>
<evidence type="ECO:0000256" key="2">
    <source>
        <dbReference type="ARBA" id="ARBA00006285"/>
    </source>
</evidence>
<dbReference type="GO" id="GO:0005975">
    <property type="term" value="P:carbohydrate metabolic process"/>
    <property type="evidence" value="ECO:0007669"/>
    <property type="project" value="InterPro"/>
</dbReference>
<dbReference type="EC" id="3.2.1.52" evidence="7"/>
<dbReference type="PANTHER" id="PTHR22600:SF26">
    <property type="entry name" value="BETA-N-ACETYLHEXOSAMINIDASE"/>
    <property type="match status" value="1"/>
</dbReference>
<keyword evidence="9" id="KW-1133">Transmembrane helix</keyword>
<sequence>MNVIFERRIKSFCERQSSVRQSVVLAITLSGMFALLIVILALQNGANGAERFTSSWHYKCDTGMCKKTLITEKDNNPVSLDVCELSCGTGNLWPMPTGHISISQDTVHLNPENIALAGISTQSTVGNLLQRNIDRMKENMKKLSDSVSLKADGSNLVIRFKEGLNFNNVKLTLETDESYILQISTNDRQVEALITANTYFGARYALETLNQLIAYNDLNSKIHIASDVYIADGPKYPYRGILLDTSRNYVDKKTILRTIDSMAASKLNTFHWHITDSQSFPYVSRTWPNFVKYGSYTPRKIYTSETIREIVDYALVRGVRVLPEFDAPAHVGEGWQWVGDNATVCFKAEPWMNYCVEPPCGQLNPTSERVYEILEGIYKDMIEDFQQPDIFHMGGDEVNINCWRSQKIITDWMLKKGWNLKDNSFYLLWDYFQKKALEKLKIANDGKNISAVLWTSGLTNEENLKHLDPKKYIIQIWTLGNDPTIGRLLQNNFKIIFSNYDALYLDCGFGAWIGEGNNWCSPYIGWQKIYENSPLEIIKKQGYGNKKHLILGGEAALWTEQADSANIDMKLWPRSAAMAERLWSEPNSKWHHAEHRMLKHRQRLVELQKINADSLEPEWCLQNQGSCYA</sequence>
<evidence type="ECO:0000256" key="7">
    <source>
        <dbReference type="PIRNR" id="PIRNR001093"/>
    </source>
</evidence>
<keyword evidence="5" id="KW-0325">Glycoprotein</keyword>
<dbReference type="GO" id="GO:0016231">
    <property type="term" value="F:beta-N-acetylglucosaminidase activity"/>
    <property type="evidence" value="ECO:0007669"/>
    <property type="project" value="TreeGrafter"/>
</dbReference>
<proteinExistence type="inferred from homology"/>
<dbReference type="Proteomes" id="UP000005205">
    <property type="component" value="Unassembled WGS sequence"/>
</dbReference>
<keyword evidence="9" id="KW-0472">Membrane</keyword>
<dbReference type="PANTHER" id="PTHR22600">
    <property type="entry name" value="BETA-HEXOSAMINIDASE"/>
    <property type="match status" value="1"/>
</dbReference>
<dbReference type="STRING" id="12957.A0A158N9Z0"/>
<dbReference type="AlphaFoldDB" id="A0A158N9Z0"/>
<dbReference type="Pfam" id="PF14845">
    <property type="entry name" value="Glycohydro_20b2"/>
    <property type="match status" value="1"/>
</dbReference>
<dbReference type="InterPro" id="IPR029019">
    <property type="entry name" value="HEX_eukaryotic_N"/>
</dbReference>
<dbReference type="CDD" id="cd06562">
    <property type="entry name" value="GH20_HexA_HexB-like"/>
    <property type="match status" value="1"/>
</dbReference>
<dbReference type="Gene3D" id="3.20.20.80">
    <property type="entry name" value="Glycosidases"/>
    <property type="match status" value="1"/>
</dbReference>
<evidence type="ECO:0000256" key="6">
    <source>
        <dbReference type="ARBA" id="ARBA00023295"/>
    </source>
</evidence>
<evidence type="ECO:0000256" key="5">
    <source>
        <dbReference type="ARBA" id="ARBA00023180"/>
    </source>
</evidence>
<keyword evidence="9" id="KW-0812">Transmembrane</keyword>
<evidence type="ECO:0000256" key="3">
    <source>
        <dbReference type="ARBA" id="ARBA00022729"/>
    </source>
</evidence>
<dbReference type="FunCoup" id="A0A158N9Z0">
    <property type="interactions" value="404"/>
</dbReference>
<evidence type="ECO:0000256" key="9">
    <source>
        <dbReference type="SAM" id="Phobius"/>
    </source>
</evidence>
<dbReference type="PRINTS" id="PR00738">
    <property type="entry name" value="GLHYDRLASE20"/>
</dbReference>
<dbReference type="OrthoDB" id="428480at2759"/>
<dbReference type="FunFam" id="3.20.20.80:FF:000063">
    <property type="entry name" value="Beta-hexosaminidase"/>
    <property type="match status" value="1"/>
</dbReference>
<reference evidence="12" key="2">
    <citation type="submission" date="2016-04" db="UniProtKB">
        <authorList>
            <consortium name="EnsemblMetazoa"/>
        </authorList>
    </citation>
    <scope>IDENTIFICATION</scope>
</reference>
<dbReference type="InterPro" id="IPR015883">
    <property type="entry name" value="Glyco_hydro_20_cat"/>
</dbReference>
<dbReference type="Pfam" id="PF00728">
    <property type="entry name" value="Glyco_hydro_20"/>
    <property type="match status" value="1"/>
</dbReference>
<dbReference type="PIRSF" id="PIRSF001093">
    <property type="entry name" value="B-hxosamndse_ab_euk"/>
    <property type="match status" value="1"/>
</dbReference>
<name>A0A158N9Z0_ATTCE</name>
<organism evidence="12 13">
    <name type="scientific">Atta cephalotes</name>
    <name type="common">Leafcutter ant</name>
    <dbReference type="NCBI Taxonomy" id="12957"/>
    <lineage>
        <taxon>Eukaryota</taxon>
        <taxon>Metazoa</taxon>
        <taxon>Ecdysozoa</taxon>
        <taxon>Arthropoda</taxon>
        <taxon>Hexapoda</taxon>
        <taxon>Insecta</taxon>
        <taxon>Pterygota</taxon>
        <taxon>Neoptera</taxon>
        <taxon>Endopterygota</taxon>
        <taxon>Hymenoptera</taxon>
        <taxon>Apocrita</taxon>
        <taxon>Aculeata</taxon>
        <taxon>Formicoidea</taxon>
        <taxon>Formicidae</taxon>
        <taxon>Myrmicinae</taxon>
        <taxon>Atta</taxon>
    </lineage>
</organism>
<dbReference type="InterPro" id="IPR029018">
    <property type="entry name" value="Hex-like_dom2"/>
</dbReference>
<comment type="catalytic activity">
    <reaction evidence="1 7">
        <text>Hydrolysis of terminal non-reducing N-acetyl-D-hexosamine residues in N-acetyl-beta-D-hexosaminides.</text>
        <dbReference type="EC" id="3.2.1.52"/>
    </reaction>
</comment>
<dbReference type="GO" id="GO:0030203">
    <property type="term" value="P:glycosaminoglycan metabolic process"/>
    <property type="evidence" value="ECO:0007669"/>
    <property type="project" value="TreeGrafter"/>
</dbReference>
<dbReference type="Gene3D" id="3.30.379.10">
    <property type="entry name" value="Chitobiase/beta-hexosaminidase domain 2-like"/>
    <property type="match status" value="1"/>
</dbReference>
<evidence type="ECO:0000256" key="1">
    <source>
        <dbReference type="ARBA" id="ARBA00001231"/>
    </source>
</evidence>
<evidence type="ECO:0000259" key="10">
    <source>
        <dbReference type="Pfam" id="PF00728"/>
    </source>
</evidence>
<feature type="domain" description="Beta-hexosaminidase eukaryotic type N-terminal" evidence="11">
    <location>
        <begin position="92"/>
        <end position="212"/>
    </location>
</feature>